<dbReference type="Gene3D" id="3.40.190.10">
    <property type="entry name" value="Periplasmic binding protein-like II"/>
    <property type="match status" value="1"/>
</dbReference>
<proteinExistence type="predicted"/>
<dbReference type="AlphaFoldDB" id="A0A383DQ52"/>
<dbReference type="EMBL" id="UINC01219063">
    <property type="protein sequence ID" value="SVE46360.1"/>
    <property type="molecule type" value="Genomic_DNA"/>
</dbReference>
<gene>
    <name evidence="1" type="ORF">METZ01_LOCUS499214</name>
</gene>
<name>A0A383DQ52_9ZZZZ</name>
<protein>
    <recommendedName>
        <fullName evidence="2">SsuA/THI5-like domain-containing protein</fullName>
    </recommendedName>
</protein>
<organism evidence="1">
    <name type="scientific">marine metagenome</name>
    <dbReference type="NCBI Taxonomy" id="408172"/>
    <lineage>
        <taxon>unclassified sequences</taxon>
        <taxon>metagenomes</taxon>
        <taxon>ecological metagenomes</taxon>
    </lineage>
</organism>
<accession>A0A383DQ52</accession>
<evidence type="ECO:0008006" key="2">
    <source>
        <dbReference type="Google" id="ProtNLM"/>
    </source>
</evidence>
<feature type="non-terminal residue" evidence="1">
    <location>
        <position position="1"/>
    </location>
</feature>
<reference evidence="1" key="1">
    <citation type="submission" date="2018-05" db="EMBL/GenBank/DDBJ databases">
        <authorList>
            <person name="Lanie J.A."/>
            <person name="Ng W.-L."/>
            <person name="Kazmierczak K.M."/>
            <person name="Andrzejewski T.M."/>
            <person name="Davidsen T.M."/>
            <person name="Wayne K.J."/>
            <person name="Tettelin H."/>
            <person name="Glass J.I."/>
            <person name="Rusch D."/>
            <person name="Podicherti R."/>
            <person name="Tsui H.-C.T."/>
            <person name="Winkler M.E."/>
        </authorList>
    </citation>
    <scope>NUCLEOTIDE SEQUENCE</scope>
</reference>
<evidence type="ECO:0000313" key="1">
    <source>
        <dbReference type="EMBL" id="SVE46360.1"/>
    </source>
</evidence>
<sequence>ALEQGVQFLVNHPHESWLLFTKAHENLNDELNKRAWRDTLPRFALRPSALDNKRYRRFAQFLKKQGLIRNTRPVTDYAIELP</sequence>
<dbReference type="SUPFAM" id="SSF53850">
    <property type="entry name" value="Periplasmic binding protein-like II"/>
    <property type="match status" value="1"/>
</dbReference>